<feature type="domain" description="Xylanolytic transcriptional activator regulatory" evidence="3">
    <location>
        <begin position="5"/>
        <end position="54"/>
    </location>
</feature>
<dbReference type="GO" id="GO:0003677">
    <property type="term" value="F:DNA binding"/>
    <property type="evidence" value="ECO:0007669"/>
    <property type="project" value="InterPro"/>
</dbReference>
<dbReference type="InterPro" id="IPR007219">
    <property type="entry name" value="XnlR_reg_dom"/>
</dbReference>
<dbReference type="Pfam" id="PF04082">
    <property type="entry name" value="Fungal_trans"/>
    <property type="match status" value="1"/>
</dbReference>
<name>A0A9W8LRH6_9FUNG</name>
<organism evidence="4 5">
    <name type="scientific">Coemansia guatemalensis</name>
    <dbReference type="NCBI Taxonomy" id="2761395"/>
    <lineage>
        <taxon>Eukaryota</taxon>
        <taxon>Fungi</taxon>
        <taxon>Fungi incertae sedis</taxon>
        <taxon>Zoopagomycota</taxon>
        <taxon>Kickxellomycotina</taxon>
        <taxon>Kickxellomycetes</taxon>
        <taxon>Kickxellales</taxon>
        <taxon>Kickxellaceae</taxon>
        <taxon>Coemansia</taxon>
    </lineage>
</organism>
<evidence type="ECO:0000256" key="2">
    <source>
        <dbReference type="SAM" id="MobiDB-lite"/>
    </source>
</evidence>
<evidence type="ECO:0000259" key="3">
    <source>
        <dbReference type="Pfam" id="PF04082"/>
    </source>
</evidence>
<evidence type="ECO:0000313" key="4">
    <source>
        <dbReference type="EMBL" id="KAJ2797839.1"/>
    </source>
</evidence>
<accession>A0A9W8LRH6</accession>
<dbReference type="CDD" id="cd12148">
    <property type="entry name" value="fungal_TF_MHR"/>
    <property type="match status" value="1"/>
</dbReference>
<feature type="compositionally biased region" description="Polar residues" evidence="2">
    <location>
        <begin position="339"/>
        <end position="356"/>
    </location>
</feature>
<sequence>MSQALTPLEAELRRRLWWTLFTNERFCAIAERLPTMVDEARMFVHLPCSARDWDCPEFTYRAPERVPRYQREGYMRVDIDHDVNKLTLGQEISERKRENLYMMSEIEYGFSMSHLVAFLADMGSLFRPRSPYGNDYTPMFLQMHWAAKMSMLRANVERVERIFEMVRQDILRMLADTQAANPNCWSPGPRSSTGGSADCDPVLDPEAHVSGIEIPHLHHLVMLILYSTLNIHLYRMVFQIHYEFSSSLPEPAARRSEDVELLSAFDQYVKELWVRMTTAARQVSRILRGEFPGVPRWVLALAEIRPGASATSDSTNGAPPPEPNQEVSDDPGECMSDTPEPQSNMDVERSPSASKSECTREQTTHRLRSVFRERIRAQETRLHEIAHSVLASFHRTLPYSLLLVAKVHIDNIKWWTNEKVESEVARTYLDLSVVALFLETHQALFSSTNYVSLVKGIMRSNNIKSSDVGI</sequence>
<evidence type="ECO:0000256" key="1">
    <source>
        <dbReference type="ARBA" id="ARBA00023242"/>
    </source>
</evidence>
<dbReference type="OrthoDB" id="2123952at2759"/>
<dbReference type="EMBL" id="JANBUO010001535">
    <property type="protein sequence ID" value="KAJ2797839.1"/>
    <property type="molecule type" value="Genomic_DNA"/>
</dbReference>
<evidence type="ECO:0000313" key="5">
    <source>
        <dbReference type="Proteomes" id="UP001140094"/>
    </source>
</evidence>
<dbReference type="AlphaFoldDB" id="A0A9W8LRH6"/>
<dbReference type="GO" id="GO:0006351">
    <property type="term" value="P:DNA-templated transcription"/>
    <property type="evidence" value="ECO:0007669"/>
    <property type="project" value="InterPro"/>
</dbReference>
<dbReference type="Proteomes" id="UP001140094">
    <property type="component" value="Unassembled WGS sequence"/>
</dbReference>
<dbReference type="GO" id="GO:0008270">
    <property type="term" value="F:zinc ion binding"/>
    <property type="evidence" value="ECO:0007669"/>
    <property type="project" value="InterPro"/>
</dbReference>
<comment type="caution">
    <text evidence="4">The sequence shown here is derived from an EMBL/GenBank/DDBJ whole genome shotgun (WGS) entry which is preliminary data.</text>
</comment>
<proteinExistence type="predicted"/>
<keyword evidence="5" id="KW-1185">Reference proteome</keyword>
<gene>
    <name evidence="4" type="ORF">H4R20_005042</name>
</gene>
<protein>
    <recommendedName>
        <fullName evidence="3">Xylanolytic transcriptional activator regulatory domain-containing protein</fullName>
    </recommendedName>
</protein>
<feature type="region of interest" description="Disordered" evidence="2">
    <location>
        <begin position="308"/>
        <end position="363"/>
    </location>
</feature>
<reference evidence="4" key="1">
    <citation type="submission" date="2022-07" db="EMBL/GenBank/DDBJ databases">
        <title>Phylogenomic reconstructions and comparative analyses of Kickxellomycotina fungi.</title>
        <authorList>
            <person name="Reynolds N.K."/>
            <person name="Stajich J.E."/>
            <person name="Barry K."/>
            <person name="Grigoriev I.V."/>
            <person name="Crous P."/>
            <person name="Smith M.E."/>
        </authorList>
    </citation>
    <scope>NUCLEOTIDE SEQUENCE</scope>
    <source>
        <strain evidence="4">NRRL 1565</strain>
    </source>
</reference>
<keyword evidence="1" id="KW-0539">Nucleus</keyword>